<feature type="domain" description="Methyltransferase type 12" evidence="1">
    <location>
        <begin position="45"/>
        <end position="146"/>
    </location>
</feature>
<accession>A0ABR8BV51</accession>
<dbReference type="CDD" id="cd02440">
    <property type="entry name" value="AdoMet_MTases"/>
    <property type="match status" value="1"/>
</dbReference>
<dbReference type="PANTHER" id="PTHR37886">
    <property type="entry name" value="S-ADENOSYL-L-METHIONINE-DEPENDENT METHYLTRANSFERASES SUPERFAMILY PROTEIN"/>
    <property type="match status" value="1"/>
</dbReference>
<dbReference type="PANTHER" id="PTHR37886:SF1">
    <property type="entry name" value="S-ADENOSYL-L-METHIONINE-DEPENDENT METHYLTRANSFERASES SUPERFAMILY PROTEIN"/>
    <property type="match status" value="1"/>
</dbReference>
<dbReference type="GO" id="GO:0032259">
    <property type="term" value="P:methylation"/>
    <property type="evidence" value="ECO:0007669"/>
    <property type="project" value="UniProtKB-KW"/>
</dbReference>
<name>A0ABR8BV51_APHFL</name>
<evidence type="ECO:0000313" key="2">
    <source>
        <dbReference type="EMBL" id="MBD2278714.1"/>
    </source>
</evidence>
<dbReference type="Gene3D" id="3.40.50.150">
    <property type="entry name" value="Vaccinia Virus protein VP39"/>
    <property type="match status" value="1"/>
</dbReference>
<dbReference type="InterPro" id="IPR029063">
    <property type="entry name" value="SAM-dependent_MTases_sf"/>
</dbReference>
<protein>
    <submittedName>
        <fullName evidence="2">Class I SAM-dependent methyltransferase</fullName>
    </submittedName>
</protein>
<evidence type="ECO:0000313" key="3">
    <source>
        <dbReference type="Proteomes" id="UP000606721"/>
    </source>
</evidence>
<dbReference type="Pfam" id="PF08242">
    <property type="entry name" value="Methyltransf_12"/>
    <property type="match status" value="1"/>
</dbReference>
<dbReference type="GO" id="GO:0008168">
    <property type="term" value="F:methyltransferase activity"/>
    <property type="evidence" value="ECO:0007669"/>
    <property type="project" value="UniProtKB-KW"/>
</dbReference>
<sequence>MADLKITAGENYNDYVGPAKEYDFMGASQFRLLCTLGLRSQHKLLDFGCGSLRAGRLFLPYLDEGCYYGVEPNKWLIEDAIKFQVGEDLLRIKKPCFSYNDKFSLAEFETDFDFILAQSVLTHTRTNLVDLCFQNFAKHLKPDGLIVATFMEGDTDMEGDGWEYPLCVTIRPATIKKLAQDAGLVGISIPWFRPRQTWYVFAKNQDRLPTQAMFPYLHGVVLFDPMFERSKA</sequence>
<dbReference type="SUPFAM" id="SSF53335">
    <property type="entry name" value="S-adenosyl-L-methionine-dependent methyltransferases"/>
    <property type="match status" value="1"/>
</dbReference>
<dbReference type="RefSeq" id="WP_053539941.1">
    <property type="nucleotide sequence ID" value="NZ_JACJQT010000023.1"/>
</dbReference>
<dbReference type="EMBL" id="JACJQT010000023">
    <property type="protein sequence ID" value="MBD2278714.1"/>
    <property type="molecule type" value="Genomic_DNA"/>
</dbReference>
<reference evidence="2 3" key="1">
    <citation type="journal article" date="2020" name="ISME J.">
        <title>Comparative genomics reveals insights into cyanobacterial evolution and habitat adaptation.</title>
        <authorList>
            <person name="Chen M.Y."/>
            <person name="Teng W.K."/>
            <person name="Zhao L."/>
            <person name="Hu C.X."/>
            <person name="Zhou Y.K."/>
            <person name="Han B.P."/>
            <person name="Song L.R."/>
            <person name="Shu W.S."/>
        </authorList>
    </citation>
    <scope>NUCLEOTIDE SEQUENCE [LARGE SCALE GENOMIC DNA]</scope>
    <source>
        <strain evidence="2 3">FACHB-1040</strain>
    </source>
</reference>
<evidence type="ECO:0000259" key="1">
    <source>
        <dbReference type="Pfam" id="PF08242"/>
    </source>
</evidence>
<dbReference type="InterPro" id="IPR013217">
    <property type="entry name" value="Methyltransf_12"/>
</dbReference>
<organism evidence="2 3">
    <name type="scientific">Aphanizomenon flos-aquae FACHB-1040</name>
    <dbReference type="NCBI Taxonomy" id="2692887"/>
    <lineage>
        <taxon>Bacteria</taxon>
        <taxon>Bacillati</taxon>
        <taxon>Cyanobacteriota</taxon>
        <taxon>Cyanophyceae</taxon>
        <taxon>Nostocales</taxon>
        <taxon>Aphanizomenonaceae</taxon>
        <taxon>Aphanizomenon</taxon>
    </lineage>
</organism>
<keyword evidence="2" id="KW-0489">Methyltransferase</keyword>
<proteinExistence type="predicted"/>
<dbReference type="Proteomes" id="UP000606721">
    <property type="component" value="Unassembled WGS sequence"/>
</dbReference>
<keyword evidence="2" id="KW-0808">Transferase</keyword>
<gene>
    <name evidence="2" type="ORF">H6F99_10535</name>
</gene>
<keyword evidence="3" id="KW-1185">Reference proteome</keyword>
<comment type="caution">
    <text evidence="2">The sequence shown here is derived from an EMBL/GenBank/DDBJ whole genome shotgun (WGS) entry which is preliminary data.</text>
</comment>